<organism evidence="2 3">
    <name type="scientific">Trichonephila clavata</name>
    <name type="common">Joro spider</name>
    <name type="synonym">Nephila clavata</name>
    <dbReference type="NCBI Taxonomy" id="2740835"/>
    <lineage>
        <taxon>Eukaryota</taxon>
        <taxon>Metazoa</taxon>
        <taxon>Ecdysozoa</taxon>
        <taxon>Arthropoda</taxon>
        <taxon>Chelicerata</taxon>
        <taxon>Arachnida</taxon>
        <taxon>Araneae</taxon>
        <taxon>Araneomorphae</taxon>
        <taxon>Entelegynae</taxon>
        <taxon>Araneoidea</taxon>
        <taxon>Nephilidae</taxon>
        <taxon>Trichonephila</taxon>
    </lineage>
</organism>
<dbReference type="InterPro" id="IPR005135">
    <property type="entry name" value="Endo/exonuclease/phosphatase"/>
</dbReference>
<reference evidence="2" key="1">
    <citation type="submission" date="2020-07" db="EMBL/GenBank/DDBJ databases">
        <title>Multicomponent nature underlies the extraordinary mechanical properties of spider dragline silk.</title>
        <authorList>
            <person name="Kono N."/>
            <person name="Nakamura H."/>
            <person name="Mori M."/>
            <person name="Yoshida Y."/>
            <person name="Ohtoshi R."/>
            <person name="Malay A.D."/>
            <person name="Moran D.A.P."/>
            <person name="Tomita M."/>
            <person name="Numata K."/>
            <person name="Arakawa K."/>
        </authorList>
    </citation>
    <scope>NUCLEOTIDE SEQUENCE</scope>
</reference>
<dbReference type="Proteomes" id="UP000887116">
    <property type="component" value="Unassembled WGS sequence"/>
</dbReference>
<dbReference type="GO" id="GO:0003824">
    <property type="term" value="F:catalytic activity"/>
    <property type="evidence" value="ECO:0007669"/>
    <property type="project" value="InterPro"/>
</dbReference>
<evidence type="ECO:0000313" key="2">
    <source>
        <dbReference type="EMBL" id="GFQ86007.1"/>
    </source>
</evidence>
<accession>A0A8X6FQF2</accession>
<dbReference type="Gene3D" id="3.60.10.10">
    <property type="entry name" value="Endonuclease/exonuclease/phosphatase"/>
    <property type="match status" value="1"/>
</dbReference>
<dbReference type="SUPFAM" id="SSF56219">
    <property type="entry name" value="DNase I-like"/>
    <property type="match status" value="1"/>
</dbReference>
<keyword evidence="3" id="KW-1185">Reference proteome</keyword>
<dbReference type="OrthoDB" id="6433315at2759"/>
<protein>
    <recommendedName>
        <fullName evidence="1">Endonuclease/exonuclease/phosphatase domain-containing protein</fullName>
    </recommendedName>
</protein>
<proteinExistence type="predicted"/>
<dbReference type="InterPro" id="IPR052560">
    <property type="entry name" value="RdDP_mobile_element"/>
</dbReference>
<dbReference type="PANTHER" id="PTHR36688:SF1">
    <property type="entry name" value="ENDONUCLEASE_EXONUCLEASE_PHOSPHATASE DOMAIN-CONTAINING PROTEIN"/>
    <property type="match status" value="1"/>
</dbReference>
<dbReference type="AlphaFoldDB" id="A0A8X6FQF2"/>
<dbReference type="Pfam" id="PF14529">
    <property type="entry name" value="Exo_endo_phos_2"/>
    <property type="match status" value="1"/>
</dbReference>
<dbReference type="EMBL" id="BMAO01013064">
    <property type="protein sequence ID" value="GFQ86007.1"/>
    <property type="molecule type" value="Genomic_DNA"/>
</dbReference>
<comment type="caution">
    <text evidence="2">The sequence shown here is derived from an EMBL/GenBank/DDBJ whole genome shotgun (WGS) entry which is preliminary data.</text>
</comment>
<name>A0A8X6FQF2_TRICU</name>
<gene>
    <name evidence="2" type="primary">NCL1_25549</name>
    <name evidence="2" type="ORF">TNCT_9161</name>
</gene>
<dbReference type="PANTHER" id="PTHR36688">
    <property type="entry name" value="ENDO/EXONUCLEASE/PHOSPHATASE DOMAIN-CONTAINING PROTEIN"/>
    <property type="match status" value="1"/>
</dbReference>
<feature type="domain" description="Endonuclease/exonuclease/phosphatase" evidence="1">
    <location>
        <begin position="23"/>
        <end position="91"/>
    </location>
</feature>
<evidence type="ECO:0000313" key="3">
    <source>
        <dbReference type="Proteomes" id="UP000887116"/>
    </source>
</evidence>
<sequence length="447" mass="50604">MNSHDKLEAICIDAWKNGIHFKVVDHYNPPNNVPDLERIAGISSHHNTIIMGNFNSHSTRWGYSNTSGTGKAVEKLLDNSALIRIPSRPTLLSYGCHSRTPHTDLNSCKPVTQNFKKVRLDGYSQLSDEYATGDLINDNPDKSYELFFKGILREDKESIPSGQVKKHLSFWNECLDLLKSERNAARCRAENSHNIANCILLRKAQAKLKRAIILSKTFRSFAANLDFRKYDPRANRFVSYLNNEKSSQHSEPIPANGKLLTIRTEIATALSKNYAAISRLYISARDRKAIYDKGPAPSPTEQDSPLLNKDFSYDELLFATNALKKGKFAGPDRVFLELIINLGSKVLRTFLKHINLTWKTRVPHQGRKAEVISLLKKGKPTNNLDSCRSISLISVCCKVAEKMVECKLREFLESKCTISDCQAGFRRHRSSMDKFMKLTQAVKYGFC</sequence>
<evidence type="ECO:0000259" key="1">
    <source>
        <dbReference type="Pfam" id="PF14529"/>
    </source>
</evidence>
<dbReference type="InterPro" id="IPR036691">
    <property type="entry name" value="Endo/exonu/phosph_ase_sf"/>
</dbReference>